<dbReference type="SUPFAM" id="SSF47413">
    <property type="entry name" value="lambda repressor-like DNA-binding domains"/>
    <property type="match status" value="1"/>
</dbReference>
<dbReference type="PANTHER" id="PTHR46797">
    <property type="entry name" value="HTH-TYPE TRANSCRIPTIONAL REGULATOR"/>
    <property type="match status" value="1"/>
</dbReference>
<proteinExistence type="predicted"/>
<evidence type="ECO:0000259" key="2">
    <source>
        <dbReference type="PROSITE" id="PS50943"/>
    </source>
</evidence>
<dbReference type="RefSeq" id="WP_307324501.1">
    <property type="nucleotide sequence ID" value="NZ_JAUSUG010000006.1"/>
</dbReference>
<evidence type="ECO:0000313" key="3">
    <source>
        <dbReference type="EMBL" id="MDQ0254481.1"/>
    </source>
</evidence>
<dbReference type="PANTHER" id="PTHR46797:SF1">
    <property type="entry name" value="METHYLPHOSPHONATE SYNTHASE"/>
    <property type="match status" value="1"/>
</dbReference>
<dbReference type="InterPro" id="IPR001387">
    <property type="entry name" value="Cro/C1-type_HTH"/>
</dbReference>
<organism evidence="3 4">
    <name type="scientific">Evansella vedderi</name>
    <dbReference type="NCBI Taxonomy" id="38282"/>
    <lineage>
        <taxon>Bacteria</taxon>
        <taxon>Bacillati</taxon>
        <taxon>Bacillota</taxon>
        <taxon>Bacilli</taxon>
        <taxon>Bacillales</taxon>
        <taxon>Bacillaceae</taxon>
        <taxon>Evansella</taxon>
    </lineage>
</organism>
<reference evidence="3 4" key="1">
    <citation type="submission" date="2023-07" db="EMBL/GenBank/DDBJ databases">
        <title>Genomic Encyclopedia of Type Strains, Phase IV (KMG-IV): sequencing the most valuable type-strain genomes for metagenomic binning, comparative biology and taxonomic classification.</title>
        <authorList>
            <person name="Goeker M."/>
        </authorList>
    </citation>
    <scope>NUCLEOTIDE SEQUENCE [LARGE SCALE GENOMIC DNA]</scope>
    <source>
        <strain evidence="3 4">DSM 9768</strain>
    </source>
</reference>
<keyword evidence="1" id="KW-0238">DNA-binding</keyword>
<dbReference type="CDD" id="cd00093">
    <property type="entry name" value="HTH_XRE"/>
    <property type="match status" value="1"/>
</dbReference>
<accession>A0ABT9ZTB6</accession>
<dbReference type="InterPro" id="IPR010982">
    <property type="entry name" value="Lambda_DNA-bd_dom_sf"/>
</dbReference>
<dbReference type="InterPro" id="IPR050807">
    <property type="entry name" value="TransReg_Diox_bact_type"/>
</dbReference>
<dbReference type="PROSITE" id="PS50943">
    <property type="entry name" value="HTH_CROC1"/>
    <property type="match status" value="1"/>
</dbReference>
<dbReference type="Proteomes" id="UP001230005">
    <property type="component" value="Unassembled WGS sequence"/>
</dbReference>
<dbReference type="Pfam" id="PF01381">
    <property type="entry name" value="HTH_3"/>
    <property type="match status" value="1"/>
</dbReference>
<evidence type="ECO:0000256" key="1">
    <source>
        <dbReference type="ARBA" id="ARBA00023125"/>
    </source>
</evidence>
<dbReference type="EMBL" id="JAUSUG010000006">
    <property type="protein sequence ID" value="MDQ0254481.1"/>
    <property type="molecule type" value="Genomic_DNA"/>
</dbReference>
<evidence type="ECO:0000313" key="4">
    <source>
        <dbReference type="Proteomes" id="UP001230005"/>
    </source>
</evidence>
<protein>
    <submittedName>
        <fullName evidence="3">Transcriptional regulator with XRE-family HTH domain</fullName>
    </submittedName>
</protein>
<sequence length="90" mass="10510">MKRKEVISRSLGRVIQKRRKNKDFKQWKLAEEADIDIGYLSQVERGKKNPTYDMLYRISIALGTLPSSISKEVEDEVIEFFSKAANKNKF</sequence>
<gene>
    <name evidence="3" type="ORF">J2S74_001860</name>
</gene>
<feature type="domain" description="HTH cro/C1-type" evidence="2">
    <location>
        <begin position="15"/>
        <end position="69"/>
    </location>
</feature>
<keyword evidence="4" id="KW-1185">Reference proteome</keyword>
<name>A0ABT9ZTB6_9BACI</name>
<dbReference type="Gene3D" id="1.10.260.40">
    <property type="entry name" value="lambda repressor-like DNA-binding domains"/>
    <property type="match status" value="1"/>
</dbReference>
<comment type="caution">
    <text evidence="3">The sequence shown here is derived from an EMBL/GenBank/DDBJ whole genome shotgun (WGS) entry which is preliminary data.</text>
</comment>
<dbReference type="SMART" id="SM00530">
    <property type="entry name" value="HTH_XRE"/>
    <property type="match status" value="1"/>
</dbReference>